<keyword evidence="2" id="KW-1185">Reference proteome</keyword>
<dbReference type="EMBL" id="SRLO01000038">
    <property type="protein sequence ID" value="TNN82592.1"/>
    <property type="molecule type" value="Genomic_DNA"/>
</dbReference>
<gene>
    <name evidence="1" type="ORF">EYF80_007110</name>
</gene>
<dbReference type="OrthoDB" id="5843172at2759"/>
<dbReference type="Proteomes" id="UP000314294">
    <property type="component" value="Unassembled WGS sequence"/>
</dbReference>
<comment type="caution">
    <text evidence="1">The sequence shown here is derived from an EMBL/GenBank/DDBJ whole genome shotgun (WGS) entry which is preliminary data.</text>
</comment>
<name>A0A4Z2IZ69_9TELE</name>
<sequence length="80" mass="8737">MSVEALIAKWDKSPRSKGQEKQIVTGGIESSVRLQSLRGRGSYSLAATKNMSLPKSNRTRELTKTSRRAMSLGVFALLGL</sequence>
<accession>A0A4Z2IZ69</accession>
<evidence type="ECO:0000313" key="1">
    <source>
        <dbReference type="EMBL" id="TNN82592.1"/>
    </source>
</evidence>
<dbReference type="AlphaFoldDB" id="A0A4Z2IZ69"/>
<organism evidence="1 2">
    <name type="scientific">Liparis tanakae</name>
    <name type="common">Tanaka's snailfish</name>
    <dbReference type="NCBI Taxonomy" id="230148"/>
    <lineage>
        <taxon>Eukaryota</taxon>
        <taxon>Metazoa</taxon>
        <taxon>Chordata</taxon>
        <taxon>Craniata</taxon>
        <taxon>Vertebrata</taxon>
        <taxon>Euteleostomi</taxon>
        <taxon>Actinopterygii</taxon>
        <taxon>Neopterygii</taxon>
        <taxon>Teleostei</taxon>
        <taxon>Neoteleostei</taxon>
        <taxon>Acanthomorphata</taxon>
        <taxon>Eupercaria</taxon>
        <taxon>Perciformes</taxon>
        <taxon>Cottioidei</taxon>
        <taxon>Cottales</taxon>
        <taxon>Liparidae</taxon>
        <taxon>Liparis</taxon>
    </lineage>
</organism>
<proteinExistence type="predicted"/>
<evidence type="ECO:0000313" key="2">
    <source>
        <dbReference type="Proteomes" id="UP000314294"/>
    </source>
</evidence>
<reference evidence="1 2" key="1">
    <citation type="submission" date="2019-03" db="EMBL/GenBank/DDBJ databases">
        <title>First draft genome of Liparis tanakae, snailfish: a comprehensive survey of snailfish specific genes.</title>
        <authorList>
            <person name="Kim W."/>
            <person name="Song I."/>
            <person name="Jeong J.-H."/>
            <person name="Kim D."/>
            <person name="Kim S."/>
            <person name="Ryu S."/>
            <person name="Song J.Y."/>
            <person name="Lee S.K."/>
        </authorList>
    </citation>
    <scope>NUCLEOTIDE SEQUENCE [LARGE SCALE GENOMIC DNA]</scope>
    <source>
        <tissue evidence="1">Muscle</tissue>
    </source>
</reference>
<protein>
    <submittedName>
        <fullName evidence="1">Uncharacterized protein</fullName>
    </submittedName>
</protein>